<dbReference type="InParanoid" id="A0A024FVT6"/>
<keyword evidence="2" id="KW-1185">Reference proteome</keyword>
<evidence type="ECO:0000313" key="2">
    <source>
        <dbReference type="Proteomes" id="UP000053237"/>
    </source>
</evidence>
<proteinExistence type="predicted"/>
<dbReference type="Proteomes" id="UP000053237">
    <property type="component" value="Unassembled WGS sequence"/>
</dbReference>
<comment type="caution">
    <text evidence="1">The sequence shown here is derived from an EMBL/GenBank/DDBJ whole genome shotgun (WGS) entry which is preliminary data.</text>
</comment>
<sequence>MNPMFIQSIEIVWGKGFLAESKICQEVATRTEVAQQQQRSCGELQELKAQNDCLHEGDERLKTRILKLEKKLDRRICGNIEEVRAPWSVSIMQQLAMVEASL</sequence>
<name>A0A024FVT6_9STRA</name>
<dbReference type="EMBL" id="CAIX01000880">
    <property type="protein sequence ID" value="CCI11245.1"/>
    <property type="molecule type" value="Genomic_DNA"/>
</dbReference>
<gene>
    <name evidence="1" type="ORF">BN9_126260</name>
</gene>
<protein>
    <submittedName>
        <fullName evidence="1">Uncharacterized protein</fullName>
    </submittedName>
</protein>
<accession>A0A024FVT6</accession>
<dbReference type="AlphaFoldDB" id="A0A024FVT6"/>
<evidence type="ECO:0000313" key="1">
    <source>
        <dbReference type="EMBL" id="CCI11245.1"/>
    </source>
</evidence>
<organism evidence="1 2">
    <name type="scientific">Albugo candida</name>
    <dbReference type="NCBI Taxonomy" id="65357"/>
    <lineage>
        <taxon>Eukaryota</taxon>
        <taxon>Sar</taxon>
        <taxon>Stramenopiles</taxon>
        <taxon>Oomycota</taxon>
        <taxon>Peronosporomycetes</taxon>
        <taxon>Albuginales</taxon>
        <taxon>Albuginaceae</taxon>
        <taxon>Albugo</taxon>
    </lineage>
</organism>
<reference evidence="1 2" key="1">
    <citation type="submission" date="2012-05" db="EMBL/GenBank/DDBJ databases">
        <title>Recombination and specialization in a pathogen metapopulation.</title>
        <authorList>
            <person name="Gardiner A."/>
            <person name="Kemen E."/>
            <person name="Schultz-Larsen T."/>
            <person name="MacLean D."/>
            <person name="Van Oosterhout C."/>
            <person name="Jones J.D.G."/>
        </authorList>
    </citation>
    <scope>NUCLEOTIDE SEQUENCE [LARGE SCALE GENOMIC DNA]</scope>
    <source>
        <strain evidence="1 2">Ac Nc2</strain>
    </source>
</reference>